<accession>A0A7D8YXK2</accession>
<feature type="compositionally biased region" description="Low complexity" evidence="1">
    <location>
        <begin position="417"/>
        <end position="429"/>
    </location>
</feature>
<evidence type="ECO:0000313" key="3">
    <source>
        <dbReference type="EMBL" id="TVY53579.1"/>
    </source>
</evidence>
<feature type="compositionally biased region" description="Polar residues" evidence="1">
    <location>
        <begin position="407"/>
        <end position="416"/>
    </location>
</feature>
<dbReference type="InterPro" id="IPR001245">
    <property type="entry name" value="Ser-Thr/Tyr_kinase_cat_dom"/>
</dbReference>
<feature type="domain" description="Protein kinase" evidence="2">
    <location>
        <begin position="185"/>
        <end position="562"/>
    </location>
</feature>
<feature type="region of interest" description="Disordered" evidence="1">
    <location>
        <begin position="481"/>
        <end position="500"/>
    </location>
</feature>
<dbReference type="EMBL" id="QGMG01000439">
    <property type="protein sequence ID" value="TVY53579.1"/>
    <property type="molecule type" value="Genomic_DNA"/>
</dbReference>
<dbReference type="InterPro" id="IPR000719">
    <property type="entry name" value="Prot_kinase_dom"/>
</dbReference>
<dbReference type="GO" id="GO:0004672">
    <property type="term" value="F:protein kinase activity"/>
    <property type="evidence" value="ECO:0007669"/>
    <property type="project" value="InterPro"/>
</dbReference>
<feature type="region of interest" description="Disordered" evidence="1">
    <location>
        <begin position="383"/>
        <end position="448"/>
    </location>
</feature>
<organism evidence="3 4">
    <name type="scientific">Lachnellula cervina</name>
    <dbReference type="NCBI Taxonomy" id="1316786"/>
    <lineage>
        <taxon>Eukaryota</taxon>
        <taxon>Fungi</taxon>
        <taxon>Dikarya</taxon>
        <taxon>Ascomycota</taxon>
        <taxon>Pezizomycotina</taxon>
        <taxon>Leotiomycetes</taxon>
        <taxon>Helotiales</taxon>
        <taxon>Lachnaceae</taxon>
        <taxon>Lachnellula</taxon>
    </lineage>
</organism>
<name>A0A7D8YXK2_9HELO</name>
<dbReference type="PANTHER" id="PTHR44305">
    <property type="entry name" value="SI:DKEY-192D15.2-RELATED"/>
    <property type="match status" value="1"/>
</dbReference>
<evidence type="ECO:0000313" key="4">
    <source>
        <dbReference type="Proteomes" id="UP000481288"/>
    </source>
</evidence>
<dbReference type="PROSITE" id="PS50011">
    <property type="entry name" value="PROTEIN_KINASE_DOM"/>
    <property type="match status" value="1"/>
</dbReference>
<feature type="region of interest" description="Disordered" evidence="1">
    <location>
        <begin position="648"/>
        <end position="712"/>
    </location>
</feature>
<feature type="compositionally biased region" description="Low complexity" evidence="1">
    <location>
        <begin position="383"/>
        <end position="399"/>
    </location>
</feature>
<dbReference type="InterPro" id="IPR053083">
    <property type="entry name" value="TF_kinase-domain_protein"/>
</dbReference>
<dbReference type="PANTHER" id="PTHR44305:SF24">
    <property type="entry name" value="TYROSINE-PROTEIN KINASE C03B1.5-RELATED"/>
    <property type="match status" value="1"/>
</dbReference>
<proteinExistence type="predicted"/>
<dbReference type="InterPro" id="IPR011009">
    <property type="entry name" value="Kinase-like_dom_sf"/>
</dbReference>
<sequence>MDYRRNSQGLNKQQQATANPHIYSSFAGAAPPRIANGIVLETPTMWWDEERIEATVTRQFVLSNLRPDEQLRLNEPLGFGDGLTDDTYIEWIEQKAKRIFLVLVDIGVPDQIFGIIDDSWDDDDLPVPLDQIERLRLTFTKDEKLERKFFQRQFTYLLRNIQRGELVVYDDDEIVPLELAEKRPVGQIAGLTQSNFDKVHLPGRSDDLFLRRKIPLGTTAGRMPKEEFLSGVEAMKLLEHDHLTCLWGSYIHLNSGYLLLTPANDSNLKSFLNMTPQSIKILAKQDRRLLLLNWIHCLADGLAFLHSAGISHRNIKPSNVLLNDENHIFLGDCSIFPTLNLIGEKTGFDKESYDYSAPEQAPRPKAPAPVIFSSVRSTVRASTIKTTSGSSNSSPAHSAGSKRRTPSVPSILTSNDTSSIHTSSTGSNSATSPISPTNKTDKHSGGPIKYDPQKSDVFCLGTIFLEILTFFLKRAQRNFASHRSAKNKTPGRGGGLPDASFHKNLGQVESWIATLKKDASKKEDKIFRGIAPTLELIETMISPVPEDRPTAQEVQERLNIILCVKCGLGPPPAGSKEKSKGRIHCESRNLDPHCEWSFDFDEMRLASQRAAAAACASVAPISTLSGNNEGDIQVIYGVGIDSERVAVQSPFPHPASPPPPLSPQLARGGPTGDGDGMSITTKTSRSSEGRSMSRMGSVSGSGSGDRKVKSKAKAWQAPVYAGMLCQQFLGSLTPPPLASRT</sequence>
<keyword evidence="4" id="KW-1185">Reference proteome</keyword>
<dbReference type="GO" id="GO:0005524">
    <property type="term" value="F:ATP binding"/>
    <property type="evidence" value="ECO:0007669"/>
    <property type="project" value="InterPro"/>
</dbReference>
<gene>
    <name evidence="3" type="ORF">LCER1_G004906</name>
</gene>
<feature type="compositionally biased region" description="Pro residues" evidence="1">
    <location>
        <begin position="651"/>
        <end position="662"/>
    </location>
</feature>
<dbReference type="AlphaFoldDB" id="A0A7D8YXK2"/>
<comment type="caution">
    <text evidence="3">The sequence shown here is derived from an EMBL/GenBank/DDBJ whole genome shotgun (WGS) entry which is preliminary data.</text>
</comment>
<feature type="compositionally biased region" description="Low complexity" evidence="1">
    <location>
        <begin position="684"/>
        <end position="700"/>
    </location>
</feature>
<evidence type="ECO:0000256" key="1">
    <source>
        <dbReference type="SAM" id="MobiDB-lite"/>
    </source>
</evidence>
<protein>
    <recommendedName>
        <fullName evidence="2">Protein kinase domain-containing protein</fullName>
    </recommendedName>
</protein>
<dbReference type="Gene3D" id="1.10.510.10">
    <property type="entry name" value="Transferase(Phosphotransferase) domain 1"/>
    <property type="match status" value="2"/>
</dbReference>
<dbReference type="OrthoDB" id="4062651at2759"/>
<dbReference type="SUPFAM" id="SSF56112">
    <property type="entry name" value="Protein kinase-like (PK-like)"/>
    <property type="match status" value="1"/>
</dbReference>
<dbReference type="Proteomes" id="UP000481288">
    <property type="component" value="Unassembled WGS sequence"/>
</dbReference>
<reference evidence="3 4" key="1">
    <citation type="submission" date="2018-05" db="EMBL/GenBank/DDBJ databases">
        <title>Whole genome sequencing for identification of molecular markers to develop diagnostic detection tools for the regulated plant pathogen Lachnellula willkommii.</title>
        <authorList>
            <person name="Giroux E."/>
            <person name="Bilodeau G."/>
        </authorList>
    </citation>
    <scope>NUCLEOTIDE SEQUENCE [LARGE SCALE GENOMIC DNA]</scope>
    <source>
        <strain evidence="3 4">CBS 625.97</strain>
    </source>
</reference>
<dbReference type="Pfam" id="PF07714">
    <property type="entry name" value="PK_Tyr_Ser-Thr"/>
    <property type="match status" value="1"/>
</dbReference>
<evidence type="ECO:0000259" key="2">
    <source>
        <dbReference type="PROSITE" id="PS50011"/>
    </source>
</evidence>